<dbReference type="EMBL" id="FOCE01000009">
    <property type="protein sequence ID" value="SEN93336.1"/>
    <property type="molecule type" value="Genomic_DNA"/>
</dbReference>
<dbReference type="Pfam" id="PF01925">
    <property type="entry name" value="TauE"/>
    <property type="match status" value="1"/>
</dbReference>
<gene>
    <name evidence="9" type="ORF">SAMN04488103_109116</name>
</gene>
<protein>
    <recommendedName>
        <fullName evidence="8">Probable membrane transporter protein</fullName>
    </recommendedName>
</protein>
<reference evidence="9 10" key="1">
    <citation type="submission" date="2016-10" db="EMBL/GenBank/DDBJ databases">
        <authorList>
            <person name="de Groot N.N."/>
        </authorList>
    </citation>
    <scope>NUCLEOTIDE SEQUENCE [LARGE SCALE GENOMIC DNA]</scope>
    <source>
        <strain evidence="9 10">DSM 3857</strain>
    </source>
</reference>
<dbReference type="Proteomes" id="UP000198761">
    <property type="component" value="Unassembled WGS sequence"/>
</dbReference>
<feature type="transmembrane region" description="Helical" evidence="8">
    <location>
        <begin position="232"/>
        <end position="250"/>
    </location>
</feature>
<dbReference type="GO" id="GO:0005886">
    <property type="term" value="C:plasma membrane"/>
    <property type="evidence" value="ECO:0007669"/>
    <property type="project" value="UniProtKB-SubCell"/>
</dbReference>
<feature type="transmembrane region" description="Helical" evidence="8">
    <location>
        <begin position="104"/>
        <end position="123"/>
    </location>
</feature>
<feature type="transmembrane region" description="Helical" evidence="8">
    <location>
        <begin position="78"/>
        <end position="98"/>
    </location>
</feature>
<organism evidence="9 10">
    <name type="scientific">Gemmobacter aquatilis</name>
    <dbReference type="NCBI Taxonomy" id="933059"/>
    <lineage>
        <taxon>Bacteria</taxon>
        <taxon>Pseudomonadati</taxon>
        <taxon>Pseudomonadota</taxon>
        <taxon>Alphaproteobacteria</taxon>
        <taxon>Rhodobacterales</taxon>
        <taxon>Paracoccaceae</taxon>
        <taxon>Gemmobacter</taxon>
    </lineage>
</organism>
<keyword evidence="10" id="KW-1185">Reference proteome</keyword>
<dbReference type="InterPro" id="IPR052017">
    <property type="entry name" value="TSUP"/>
</dbReference>
<accession>A0A1H8KL85</accession>
<feature type="transmembrane region" description="Helical" evidence="8">
    <location>
        <begin position="12"/>
        <end position="38"/>
    </location>
</feature>
<dbReference type="AlphaFoldDB" id="A0A1H8KL85"/>
<evidence type="ECO:0000256" key="6">
    <source>
        <dbReference type="ARBA" id="ARBA00022989"/>
    </source>
</evidence>
<feature type="transmembrane region" description="Helical" evidence="8">
    <location>
        <begin position="173"/>
        <end position="194"/>
    </location>
</feature>
<proteinExistence type="inferred from homology"/>
<evidence type="ECO:0000313" key="10">
    <source>
        <dbReference type="Proteomes" id="UP000198761"/>
    </source>
</evidence>
<feature type="transmembrane region" description="Helical" evidence="8">
    <location>
        <begin position="135"/>
        <end position="153"/>
    </location>
</feature>
<dbReference type="STRING" id="933059.SAMN04488103_109116"/>
<evidence type="ECO:0000256" key="8">
    <source>
        <dbReference type="RuleBase" id="RU363041"/>
    </source>
</evidence>
<keyword evidence="5 8" id="KW-0812">Transmembrane</keyword>
<keyword evidence="4 8" id="KW-1003">Cell membrane</keyword>
<evidence type="ECO:0000256" key="1">
    <source>
        <dbReference type="ARBA" id="ARBA00004651"/>
    </source>
</evidence>
<keyword evidence="3" id="KW-0813">Transport</keyword>
<feature type="transmembrane region" description="Helical" evidence="8">
    <location>
        <begin position="206"/>
        <end position="226"/>
    </location>
</feature>
<feature type="transmembrane region" description="Helical" evidence="8">
    <location>
        <begin position="50"/>
        <end position="71"/>
    </location>
</feature>
<evidence type="ECO:0000256" key="7">
    <source>
        <dbReference type="ARBA" id="ARBA00023136"/>
    </source>
</evidence>
<evidence type="ECO:0000256" key="2">
    <source>
        <dbReference type="ARBA" id="ARBA00009142"/>
    </source>
</evidence>
<dbReference type="PANTHER" id="PTHR30269">
    <property type="entry name" value="TRANSMEMBRANE PROTEIN YFCA"/>
    <property type="match status" value="1"/>
</dbReference>
<keyword evidence="6 8" id="KW-1133">Transmembrane helix</keyword>
<evidence type="ECO:0000256" key="3">
    <source>
        <dbReference type="ARBA" id="ARBA00022448"/>
    </source>
</evidence>
<comment type="similarity">
    <text evidence="2 8">Belongs to the 4-toluene sulfonate uptake permease (TSUP) (TC 2.A.102) family.</text>
</comment>
<evidence type="ECO:0000256" key="4">
    <source>
        <dbReference type="ARBA" id="ARBA00022475"/>
    </source>
</evidence>
<name>A0A1H8KL85_9RHOB</name>
<dbReference type="PANTHER" id="PTHR30269:SF37">
    <property type="entry name" value="MEMBRANE TRANSPORTER PROTEIN"/>
    <property type="match status" value="1"/>
</dbReference>
<evidence type="ECO:0000313" key="9">
    <source>
        <dbReference type="EMBL" id="SEN93336.1"/>
    </source>
</evidence>
<dbReference type="InterPro" id="IPR002781">
    <property type="entry name" value="TM_pro_TauE-like"/>
</dbReference>
<keyword evidence="7 8" id="KW-0472">Membrane</keyword>
<comment type="subcellular location">
    <subcellularLocation>
        <location evidence="1 8">Cell membrane</location>
        <topology evidence="1 8">Multi-pass membrane protein</topology>
    </subcellularLocation>
</comment>
<sequence length="258" mass="27184">MTAEGGGRVEDMGFWAIAGLAAVLVGMGKGGVPVVAMLSVPLMSLVMSPVMAAGLLLPIYVVSDAFGLYAYRHAFDRRVLAILGPAATVGIGLGWATAEVVPEALVTGLVGLIGVVFAANLLLRRRVPVEPQAARVLPGLFWGAAAGFTSFVSHAGAPPYQVYTMPLRLRKEVFAGTSTILFAYINAAKLIPYWALGQINISNLKLTLVLCIPASLAVFAGVRLVRVLPEKLFFQLVTWALLILSAKLVWDGARGLAG</sequence>
<evidence type="ECO:0000256" key="5">
    <source>
        <dbReference type="ARBA" id="ARBA00022692"/>
    </source>
</evidence>